<dbReference type="Gene3D" id="3.30.450.20">
    <property type="entry name" value="PAS domain"/>
    <property type="match status" value="1"/>
</dbReference>
<feature type="region of interest" description="Disordered" evidence="5">
    <location>
        <begin position="656"/>
        <end position="710"/>
    </location>
</feature>
<dbReference type="Gene3D" id="1.10.287.950">
    <property type="entry name" value="Methyl-accepting chemotaxis protein"/>
    <property type="match status" value="1"/>
</dbReference>
<dbReference type="AlphaFoldDB" id="A0A6M1RUF8"/>
<evidence type="ECO:0000256" key="4">
    <source>
        <dbReference type="SAM" id="Coils"/>
    </source>
</evidence>
<evidence type="ECO:0000256" key="3">
    <source>
        <dbReference type="PROSITE-ProRule" id="PRU00284"/>
    </source>
</evidence>
<protein>
    <submittedName>
        <fullName evidence="7">Methyl-accepting chemotaxis protein</fullName>
    </submittedName>
</protein>
<keyword evidence="8" id="KW-1185">Reference proteome</keyword>
<accession>A0A6M1RUF8</accession>
<dbReference type="EMBL" id="JAAKYA010000042">
    <property type="protein sequence ID" value="NGO39024.1"/>
    <property type="molecule type" value="Genomic_DNA"/>
</dbReference>
<dbReference type="GO" id="GO:0007165">
    <property type="term" value="P:signal transduction"/>
    <property type="evidence" value="ECO:0007669"/>
    <property type="project" value="UniProtKB-KW"/>
</dbReference>
<dbReference type="PROSITE" id="PS50111">
    <property type="entry name" value="CHEMOTAXIS_TRANSDUC_2"/>
    <property type="match status" value="1"/>
</dbReference>
<dbReference type="InterPro" id="IPR051310">
    <property type="entry name" value="MCP_chemotaxis"/>
</dbReference>
<gene>
    <name evidence="7" type="ORF">G4L39_06390</name>
</gene>
<dbReference type="GO" id="GO:0004888">
    <property type="term" value="F:transmembrane signaling receptor activity"/>
    <property type="evidence" value="ECO:0007669"/>
    <property type="project" value="InterPro"/>
</dbReference>
<dbReference type="InterPro" id="IPR029151">
    <property type="entry name" value="Sensor-like_sf"/>
</dbReference>
<evidence type="ECO:0000256" key="5">
    <source>
        <dbReference type="SAM" id="MobiDB-lite"/>
    </source>
</evidence>
<dbReference type="GO" id="GO:0006935">
    <property type="term" value="P:chemotaxis"/>
    <property type="evidence" value="ECO:0007669"/>
    <property type="project" value="InterPro"/>
</dbReference>
<dbReference type="PRINTS" id="PR00260">
    <property type="entry name" value="CHEMTRNSDUCR"/>
</dbReference>
<dbReference type="SMART" id="SM00283">
    <property type="entry name" value="MA"/>
    <property type="match status" value="1"/>
</dbReference>
<dbReference type="GO" id="GO:0005886">
    <property type="term" value="C:plasma membrane"/>
    <property type="evidence" value="ECO:0007669"/>
    <property type="project" value="TreeGrafter"/>
</dbReference>
<dbReference type="PANTHER" id="PTHR43531:SF14">
    <property type="entry name" value="METHYL-ACCEPTING CHEMOTAXIS PROTEIN I-RELATED"/>
    <property type="match status" value="1"/>
</dbReference>
<dbReference type="CDD" id="cd11386">
    <property type="entry name" value="MCP_signal"/>
    <property type="match status" value="1"/>
</dbReference>
<comment type="similarity">
    <text evidence="2">Belongs to the methyl-accepting chemotaxis (MCP) protein family.</text>
</comment>
<keyword evidence="1" id="KW-0488">Methylation</keyword>
<feature type="domain" description="Methyl-accepting transducer" evidence="6">
    <location>
        <begin position="406"/>
        <end position="635"/>
    </location>
</feature>
<proteinExistence type="inferred from homology"/>
<name>A0A6M1RUF8_9BACT</name>
<keyword evidence="3" id="KW-0807">Transducer</keyword>
<keyword evidence="4" id="KW-0175">Coiled coil</keyword>
<feature type="coiled-coil region" evidence="4">
    <location>
        <begin position="624"/>
        <end position="651"/>
    </location>
</feature>
<organism evidence="7 8">
    <name type="scientific">Limisphaera ngatamarikiensis</name>
    <dbReference type="NCBI Taxonomy" id="1324935"/>
    <lineage>
        <taxon>Bacteria</taxon>
        <taxon>Pseudomonadati</taxon>
        <taxon>Verrucomicrobiota</taxon>
        <taxon>Verrucomicrobiia</taxon>
        <taxon>Limisphaerales</taxon>
        <taxon>Limisphaeraceae</taxon>
        <taxon>Limisphaera</taxon>
    </lineage>
</organism>
<feature type="compositionally biased region" description="Basic and acidic residues" evidence="5">
    <location>
        <begin position="656"/>
        <end position="665"/>
    </location>
</feature>
<evidence type="ECO:0000256" key="1">
    <source>
        <dbReference type="ARBA" id="ARBA00022481"/>
    </source>
</evidence>
<dbReference type="PANTHER" id="PTHR43531">
    <property type="entry name" value="PROTEIN ICFG"/>
    <property type="match status" value="1"/>
</dbReference>
<dbReference type="InterPro" id="IPR033462">
    <property type="entry name" value="Cache_3-Cache_2"/>
</dbReference>
<evidence type="ECO:0000259" key="6">
    <source>
        <dbReference type="PROSITE" id="PS50111"/>
    </source>
</evidence>
<dbReference type="SUPFAM" id="SSF103190">
    <property type="entry name" value="Sensory domain-like"/>
    <property type="match status" value="1"/>
</dbReference>
<dbReference type="InterPro" id="IPR004089">
    <property type="entry name" value="MCPsignal_dom"/>
</dbReference>
<sequence>MTMRTRIAGLGCVLVAGAGLALTGLVALQKAFLDRELKPLLLQQAQGAASAFLQNVQEQCQNAQRQVQDRLTHSLKIAEEALHRGGGFRLGQETVTWQAINQFTKERRDVELPRVYVGETWLAPSLGSEERAPVVDEVRYYTRDAATLFQRMNEEGDLLRVTTSVLQADGRRATGTYIPHRNPDGSPNPVVAAILRGEDYRGRAFVVNQWYDTVYRPIWDAARRRIIGVLFVGTSIESVKGDIRQSLGRIRYGQSGRVFILGASGDQRGRYVLAPEGGKEGDSVWEVRDAAGRFPYQELIQEAVNAKGGAMVFKEFEGAAGTSGSAGRTFVAATYFAPYEWVIGLEVPAGELEAAALATSKALGSMLTRTLMGTMVLIGVGLGLSLWLAGSLAGPVGRVANDLAEIARSLTSSAAQLAESSQSVAQGTTTQAASLEETSASLEEMTAMTHRNAVHAQQARDLAGRTRTAADTCKAEMEQMQLAMAEIEESSQQVARVLKTIDEIAFQTNLLALNAAVEAARAGEAGMGFAVVADEVPALALRAAAAARETSGQIEVSVVRSRRGAEVSRKVAQSLEELVRCARQVDDLVSEIAAASQEQSRGIAQISSAVSQMDKVTQSNAAAAEETAATAQELSARAELLRRAVADLEAVIGSHSDAHGKRGEPVADVPLRSASTKGSGPATAGSPVGSHGNGSPGPGHKRSGSALRVA</sequence>
<evidence type="ECO:0000313" key="8">
    <source>
        <dbReference type="Proteomes" id="UP000477311"/>
    </source>
</evidence>
<dbReference type="InterPro" id="IPR004090">
    <property type="entry name" value="Chemotax_Me-accpt_rcpt"/>
</dbReference>
<comment type="caution">
    <text evidence="7">The sequence shown here is derived from an EMBL/GenBank/DDBJ whole genome shotgun (WGS) entry which is preliminary data.</text>
</comment>
<dbReference type="Proteomes" id="UP000477311">
    <property type="component" value="Unassembled WGS sequence"/>
</dbReference>
<evidence type="ECO:0000256" key="2">
    <source>
        <dbReference type="ARBA" id="ARBA00029447"/>
    </source>
</evidence>
<dbReference type="SUPFAM" id="SSF58104">
    <property type="entry name" value="Methyl-accepting chemotaxis protein (MCP) signaling domain"/>
    <property type="match status" value="1"/>
</dbReference>
<dbReference type="RefSeq" id="WP_165106798.1">
    <property type="nucleotide sequence ID" value="NZ_JAAKYA010000042.1"/>
</dbReference>
<evidence type="ECO:0000313" key="7">
    <source>
        <dbReference type="EMBL" id="NGO39024.1"/>
    </source>
</evidence>
<dbReference type="Pfam" id="PF17201">
    <property type="entry name" value="Cache_3-Cache_2"/>
    <property type="match status" value="1"/>
</dbReference>
<dbReference type="Pfam" id="PF00015">
    <property type="entry name" value="MCPsignal"/>
    <property type="match status" value="1"/>
</dbReference>
<reference evidence="7 8" key="1">
    <citation type="submission" date="2020-02" db="EMBL/GenBank/DDBJ databases">
        <title>Draft genome sequence of Limisphaera ngatamarikiensis NGM72.4T, a thermophilic Verrucomicrobia grouped in subdivision 3.</title>
        <authorList>
            <person name="Carere C.R."/>
            <person name="Steen J."/>
            <person name="Hugenholtz P."/>
            <person name="Stott M.B."/>
        </authorList>
    </citation>
    <scope>NUCLEOTIDE SEQUENCE [LARGE SCALE GENOMIC DNA]</scope>
    <source>
        <strain evidence="7 8">NGM72.4</strain>
    </source>
</reference>